<reference evidence="4" key="2">
    <citation type="submission" date="2024-10" db="UniProtKB">
        <authorList>
            <consortium name="EnsemblProtists"/>
        </authorList>
    </citation>
    <scope>IDENTIFICATION</scope>
</reference>
<proteinExistence type="inferred from homology"/>
<keyword evidence="5" id="KW-1185">Reference proteome</keyword>
<protein>
    <recommendedName>
        <fullName evidence="3">Glycosyl transferase CAP10 domain-containing protein</fullName>
    </recommendedName>
</protein>
<dbReference type="HOGENOM" id="CLU_656264_0_0_1"/>
<dbReference type="SMART" id="SM00672">
    <property type="entry name" value="CAP10"/>
    <property type="match status" value="1"/>
</dbReference>
<keyword evidence="2" id="KW-0808">Transferase</keyword>
<dbReference type="Proteomes" id="UP000013827">
    <property type="component" value="Unassembled WGS sequence"/>
</dbReference>
<dbReference type="InterPro" id="IPR051091">
    <property type="entry name" value="O-Glucosyltr/Glycosyltrsf_90"/>
</dbReference>
<dbReference type="PANTHER" id="PTHR12203">
    <property type="entry name" value="KDEL LYS-ASP-GLU-LEU CONTAINING - RELATED"/>
    <property type="match status" value="1"/>
</dbReference>
<dbReference type="PANTHER" id="PTHR12203:SF35">
    <property type="entry name" value="PROTEIN O-GLUCOSYLTRANSFERASE 1"/>
    <property type="match status" value="1"/>
</dbReference>
<evidence type="ECO:0000256" key="1">
    <source>
        <dbReference type="ARBA" id="ARBA00010118"/>
    </source>
</evidence>
<evidence type="ECO:0000313" key="4">
    <source>
        <dbReference type="EnsemblProtists" id="EOD41642"/>
    </source>
</evidence>
<evidence type="ECO:0000259" key="3">
    <source>
        <dbReference type="SMART" id="SM00672"/>
    </source>
</evidence>
<organism evidence="4 5">
    <name type="scientific">Emiliania huxleyi (strain CCMP1516)</name>
    <dbReference type="NCBI Taxonomy" id="280463"/>
    <lineage>
        <taxon>Eukaryota</taxon>
        <taxon>Haptista</taxon>
        <taxon>Haptophyta</taxon>
        <taxon>Prymnesiophyceae</taxon>
        <taxon>Isochrysidales</taxon>
        <taxon>Noelaerhabdaceae</taxon>
        <taxon>Emiliania</taxon>
    </lineage>
</organism>
<dbReference type="EnsemblProtists" id="EOD41642">
    <property type="protein sequence ID" value="EOD41642"/>
    <property type="gene ID" value="EMIHUDRAFT_94887"/>
</dbReference>
<dbReference type="GeneID" id="17287454"/>
<comment type="similarity">
    <text evidence="1">Belongs to the glycosyltransferase 90 family.</text>
</comment>
<dbReference type="PaxDb" id="2903-EOD41642"/>
<dbReference type="AlphaFoldDB" id="A0A0D3L0V7"/>
<dbReference type="KEGG" id="ehx:EMIHUDRAFT_94887"/>
<dbReference type="GO" id="GO:0016740">
    <property type="term" value="F:transferase activity"/>
    <property type="evidence" value="ECO:0007669"/>
    <property type="project" value="UniProtKB-KW"/>
</dbReference>
<accession>A0A0D3L0V7</accession>
<name>A0A0D3L0V7_EMIH1</name>
<evidence type="ECO:0000256" key="2">
    <source>
        <dbReference type="ARBA" id="ARBA00022679"/>
    </source>
</evidence>
<reference evidence="5" key="1">
    <citation type="journal article" date="2013" name="Nature">
        <title>Pan genome of the phytoplankton Emiliania underpins its global distribution.</title>
        <authorList>
            <person name="Read B.A."/>
            <person name="Kegel J."/>
            <person name="Klute M.J."/>
            <person name="Kuo A."/>
            <person name="Lefebvre S.C."/>
            <person name="Maumus F."/>
            <person name="Mayer C."/>
            <person name="Miller J."/>
            <person name="Monier A."/>
            <person name="Salamov A."/>
            <person name="Young J."/>
            <person name="Aguilar M."/>
            <person name="Claverie J.M."/>
            <person name="Frickenhaus S."/>
            <person name="Gonzalez K."/>
            <person name="Herman E.K."/>
            <person name="Lin Y.C."/>
            <person name="Napier J."/>
            <person name="Ogata H."/>
            <person name="Sarno A.F."/>
            <person name="Shmutz J."/>
            <person name="Schroeder D."/>
            <person name="de Vargas C."/>
            <person name="Verret F."/>
            <person name="von Dassow P."/>
            <person name="Valentin K."/>
            <person name="Van de Peer Y."/>
            <person name="Wheeler G."/>
            <person name="Dacks J.B."/>
            <person name="Delwiche C.F."/>
            <person name="Dyhrman S.T."/>
            <person name="Glockner G."/>
            <person name="John U."/>
            <person name="Richards T."/>
            <person name="Worden A.Z."/>
            <person name="Zhang X."/>
            <person name="Grigoriev I.V."/>
            <person name="Allen A.E."/>
            <person name="Bidle K."/>
            <person name="Borodovsky M."/>
            <person name="Bowler C."/>
            <person name="Brownlee C."/>
            <person name="Cock J.M."/>
            <person name="Elias M."/>
            <person name="Gladyshev V.N."/>
            <person name="Groth M."/>
            <person name="Guda C."/>
            <person name="Hadaegh A."/>
            <person name="Iglesias-Rodriguez M.D."/>
            <person name="Jenkins J."/>
            <person name="Jones B.M."/>
            <person name="Lawson T."/>
            <person name="Leese F."/>
            <person name="Lindquist E."/>
            <person name="Lobanov A."/>
            <person name="Lomsadze A."/>
            <person name="Malik S.B."/>
            <person name="Marsh M.E."/>
            <person name="Mackinder L."/>
            <person name="Mock T."/>
            <person name="Mueller-Roeber B."/>
            <person name="Pagarete A."/>
            <person name="Parker M."/>
            <person name="Probert I."/>
            <person name="Quesneville H."/>
            <person name="Raines C."/>
            <person name="Rensing S.A."/>
            <person name="Riano-Pachon D.M."/>
            <person name="Richier S."/>
            <person name="Rokitta S."/>
            <person name="Shiraiwa Y."/>
            <person name="Soanes D.M."/>
            <person name="van der Giezen M."/>
            <person name="Wahlund T.M."/>
            <person name="Williams B."/>
            <person name="Wilson W."/>
            <person name="Wolfe G."/>
            <person name="Wurch L.L."/>
        </authorList>
    </citation>
    <scope>NUCLEOTIDE SEQUENCE</scope>
</reference>
<dbReference type="InterPro" id="IPR006598">
    <property type="entry name" value="CAP10"/>
</dbReference>
<sequence length="419" mass="47681">MAMRRSCVPRATVLEAPRSTRWEKYSDPQCTAGCAIKSCSGKWHPCCVTKAVEPHTYAPKSAEFPSLAFRLEYYFGVEDDRACPRFGRLKAKMRYDHAFLYSCGSPITGIACKGSPCHPTYGNDIFRMCEAFGRPGATFALTLGDRMVANSGVIGKSRDVRTGCGAMLPLNTGRHWAPLGAERERKDDAHLMYSRWVFMRSALGRRNRTWADSWLARWLKPKVPWASKQKDIVWRGTTTGCCCNAETYRPPSAPCVRKDFVQALGRRHNVKFIGPVVQKRHEWVAENWTFGERLSVGKQLSYRYILSLEGNDVATDLKWKLAQNSVVVMPPPTRESWLMEGLLLPWVHYVPLYRPEDLESTLRWLDSHESACLRIIANAREWMRRVLQPADFTPLLQALLVSPPDLSIDASSRDFTDER</sequence>
<evidence type="ECO:0000313" key="5">
    <source>
        <dbReference type="Proteomes" id="UP000013827"/>
    </source>
</evidence>
<feature type="domain" description="Glycosyl transferase CAP10" evidence="3">
    <location>
        <begin position="185"/>
        <end position="403"/>
    </location>
</feature>
<dbReference type="RefSeq" id="XP_005794071.1">
    <property type="nucleotide sequence ID" value="XM_005794014.1"/>
</dbReference>
<dbReference type="Pfam" id="PF05686">
    <property type="entry name" value="Glyco_transf_90"/>
    <property type="match status" value="1"/>
</dbReference>